<evidence type="ECO:0000313" key="3">
    <source>
        <dbReference type="Proteomes" id="UP001178507"/>
    </source>
</evidence>
<dbReference type="Proteomes" id="UP001178507">
    <property type="component" value="Unassembled WGS sequence"/>
</dbReference>
<feature type="region of interest" description="Disordered" evidence="1">
    <location>
        <begin position="1"/>
        <end position="30"/>
    </location>
</feature>
<feature type="compositionally biased region" description="Basic and acidic residues" evidence="1">
    <location>
        <begin position="97"/>
        <end position="108"/>
    </location>
</feature>
<keyword evidence="3" id="KW-1185">Reference proteome</keyword>
<proteinExistence type="predicted"/>
<gene>
    <name evidence="2" type="ORF">EVOR1521_LOCUS6220</name>
</gene>
<reference evidence="2" key="1">
    <citation type="submission" date="2023-08" db="EMBL/GenBank/DDBJ databases">
        <authorList>
            <person name="Chen Y."/>
            <person name="Shah S."/>
            <person name="Dougan E. K."/>
            <person name="Thang M."/>
            <person name="Chan C."/>
        </authorList>
    </citation>
    <scope>NUCLEOTIDE SEQUENCE</scope>
</reference>
<evidence type="ECO:0000256" key="1">
    <source>
        <dbReference type="SAM" id="MobiDB-lite"/>
    </source>
</evidence>
<dbReference type="EMBL" id="CAUJNA010000460">
    <property type="protein sequence ID" value="CAJ1377415.1"/>
    <property type="molecule type" value="Genomic_DNA"/>
</dbReference>
<name>A0AA36MRE5_9DINO</name>
<evidence type="ECO:0000313" key="2">
    <source>
        <dbReference type="EMBL" id="CAJ1377415.1"/>
    </source>
</evidence>
<feature type="region of interest" description="Disordered" evidence="1">
    <location>
        <begin position="383"/>
        <end position="402"/>
    </location>
</feature>
<dbReference type="AlphaFoldDB" id="A0AA36MRE5"/>
<sequence length="486" mass="54617">MSHASRSSREWDEIGSTHSQIPQGSPLWHAGPTAHLATNVELVHEPGQLQVLLKQDVTSPAQDLDWTSCAELKIQAAFDFIYHLPPVIQPGTLVKQKSTEPEAEDALRKGSSPELDSRVPSPPPVSSPSRGPRRRAGVMGKPQNDERRTAELYFAEANRLRSSLTAAVVRDICRQIYDAAIVEIPPWNLRISSVEAALLAWDLTSRIHGSWRVALTMVTQREGRRYSFVFVVVVIGDHLALLGKYMLKDISFLPLRRQKFSDVVEQMGSMLCLRGHDLLTLYLGMPTEASIPDDSPTFWRLLKLSCRRQEWHSVLATCDFYLAKRREVQDVVSEEGFAHADPEQEGGLGSVTKLPRGLGFWSNSRGELRLKATPPLLVRRRVKRAKSQATPHSRPARCGGMTSMDKGAVSNLSFRMGQMEQKHRHEQEVWHHLSFPGKYAAESIAAVEWPPVQESECSSVSSASLDEYAEDFYIDRHQLQTIFRTN</sequence>
<feature type="region of interest" description="Disordered" evidence="1">
    <location>
        <begin position="95"/>
        <end position="145"/>
    </location>
</feature>
<comment type="caution">
    <text evidence="2">The sequence shown here is derived from an EMBL/GenBank/DDBJ whole genome shotgun (WGS) entry which is preliminary data.</text>
</comment>
<protein>
    <submittedName>
        <fullName evidence="2">Uncharacterized protein</fullName>
    </submittedName>
</protein>
<organism evidence="2 3">
    <name type="scientific">Effrenium voratum</name>
    <dbReference type="NCBI Taxonomy" id="2562239"/>
    <lineage>
        <taxon>Eukaryota</taxon>
        <taxon>Sar</taxon>
        <taxon>Alveolata</taxon>
        <taxon>Dinophyceae</taxon>
        <taxon>Suessiales</taxon>
        <taxon>Symbiodiniaceae</taxon>
        <taxon>Effrenium</taxon>
    </lineage>
</organism>
<accession>A0AA36MRE5</accession>